<dbReference type="OrthoDB" id="4261061at2759"/>
<feature type="transmembrane region" description="Helical" evidence="1">
    <location>
        <begin position="236"/>
        <end position="255"/>
    </location>
</feature>
<feature type="transmembrane region" description="Helical" evidence="1">
    <location>
        <begin position="78"/>
        <end position="97"/>
    </location>
</feature>
<feature type="transmembrane region" description="Helical" evidence="1">
    <location>
        <begin position="29"/>
        <end position="57"/>
    </location>
</feature>
<accession>A0A9P7YVC7</accession>
<keyword evidence="1" id="KW-0812">Transmembrane</keyword>
<gene>
    <name evidence="2" type="ORF">BJ878DRAFT_430419</name>
</gene>
<dbReference type="AlphaFoldDB" id="A0A9P7YVC7"/>
<reference evidence="2" key="1">
    <citation type="journal article" date="2021" name="IMA Fungus">
        <title>Genomic characterization of three marine fungi, including Emericellopsis atlantica sp. nov. with signatures of a generalist lifestyle and marine biomass degradation.</title>
        <authorList>
            <person name="Hagestad O.C."/>
            <person name="Hou L."/>
            <person name="Andersen J.H."/>
            <person name="Hansen E.H."/>
            <person name="Altermark B."/>
            <person name="Li C."/>
            <person name="Kuhnert E."/>
            <person name="Cox R.J."/>
            <person name="Crous P.W."/>
            <person name="Spatafora J.W."/>
            <person name="Lail K."/>
            <person name="Amirebrahimi M."/>
            <person name="Lipzen A."/>
            <person name="Pangilinan J."/>
            <person name="Andreopoulos W."/>
            <person name="Hayes R.D."/>
            <person name="Ng V."/>
            <person name="Grigoriev I.V."/>
            <person name="Jackson S.A."/>
            <person name="Sutton T.D.S."/>
            <person name="Dobson A.D.W."/>
            <person name="Rama T."/>
        </authorList>
    </citation>
    <scope>NUCLEOTIDE SEQUENCE</scope>
    <source>
        <strain evidence="2">TRa3180A</strain>
    </source>
</reference>
<dbReference type="Proteomes" id="UP000887226">
    <property type="component" value="Unassembled WGS sequence"/>
</dbReference>
<sequence length="261" mass="29313">MSNITTIANTTAPGWPVEVVDGFSLMNRWLIYTSLLLVPAQYISGIGGTGLTNTGFLAFNYYQQIKWYWATKARTLHALSLLPAHFNMIYAITYFGGISSGNLVSATVLGFGSAGAILLNTISAWESYKTNLPEGYGVYRFFFFGWRTLTPQWRKFFLVWQIFDSLVTAGTTMKALSFSYQIAAKDDDEEGWTSYLKYPAIILGPAVMMLGIWPLIMWTELIVQRNNIVSPTDWLSVWLFIAQCGTMLIPSIGPIRKALFK</sequence>
<protein>
    <submittedName>
        <fullName evidence="2">Uncharacterized protein</fullName>
    </submittedName>
</protein>
<feature type="transmembrane region" description="Helical" evidence="1">
    <location>
        <begin position="195"/>
        <end position="216"/>
    </location>
</feature>
<evidence type="ECO:0000256" key="1">
    <source>
        <dbReference type="SAM" id="Phobius"/>
    </source>
</evidence>
<evidence type="ECO:0000313" key="3">
    <source>
        <dbReference type="Proteomes" id="UP000887226"/>
    </source>
</evidence>
<comment type="caution">
    <text evidence="2">The sequence shown here is derived from an EMBL/GenBank/DDBJ whole genome shotgun (WGS) entry which is preliminary data.</text>
</comment>
<keyword evidence="3" id="KW-1185">Reference proteome</keyword>
<keyword evidence="1" id="KW-0472">Membrane</keyword>
<name>A0A9P7YVC7_9HELO</name>
<evidence type="ECO:0000313" key="2">
    <source>
        <dbReference type="EMBL" id="KAG9240382.1"/>
    </source>
</evidence>
<dbReference type="EMBL" id="MU254464">
    <property type="protein sequence ID" value="KAG9240382.1"/>
    <property type="molecule type" value="Genomic_DNA"/>
</dbReference>
<feature type="transmembrane region" description="Helical" evidence="1">
    <location>
        <begin position="103"/>
        <end position="122"/>
    </location>
</feature>
<organism evidence="2 3">
    <name type="scientific">Calycina marina</name>
    <dbReference type="NCBI Taxonomy" id="1763456"/>
    <lineage>
        <taxon>Eukaryota</taxon>
        <taxon>Fungi</taxon>
        <taxon>Dikarya</taxon>
        <taxon>Ascomycota</taxon>
        <taxon>Pezizomycotina</taxon>
        <taxon>Leotiomycetes</taxon>
        <taxon>Helotiales</taxon>
        <taxon>Pezizellaceae</taxon>
        <taxon>Calycina</taxon>
    </lineage>
</organism>
<keyword evidence="1" id="KW-1133">Transmembrane helix</keyword>
<proteinExistence type="predicted"/>